<evidence type="ECO:0000313" key="2">
    <source>
        <dbReference type="Ensembl" id="ENSMFAP00000060416.1"/>
    </source>
</evidence>
<evidence type="ECO:0000313" key="3">
    <source>
        <dbReference type="Proteomes" id="UP000233100"/>
    </source>
</evidence>
<protein>
    <submittedName>
        <fullName evidence="2">TAP binding protein like</fullName>
    </submittedName>
</protein>
<keyword evidence="3" id="KW-1185">Reference proteome</keyword>
<reference evidence="2 3" key="1">
    <citation type="submission" date="2013-03" db="EMBL/GenBank/DDBJ databases">
        <authorList>
            <person name="Warren W."/>
            <person name="Wilson R.K."/>
        </authorList>
    </citation>
    <scope>NUCLEOTIDE SEQUENCE</scope>
</reference>
<dbReference type="Proteomes" id="UP000233100">
    <property type="component" value="Chromosome 11"/>
</dbReference>
<reference evidence="2" key="3">
    <citation type="submission" date="2025-09" db="UniProtKB">
        <authorList>
            <consortium name="Ensembl"/>
        </authorList>
    </citation>
    <scope>IDENTIFICATION</scope>
</reference>
<gene>
    <name evidence="2" type="primary">TAPBPL</name>
</gene>
<sequence>KGCRTWRSATSLRHHGHRYSSPPNPKPQTSICLELLPELRLVLNSRPLVIHPPQPP</sequence>
<dbReference type="Ensembl" id="ENSMFAT00000095162.1">
    <property type="protein sequence ID" value="ENSMFAP00000060416.1"/>
    <property type="gene ID" value="ENSMFAG00000035334.2"/>
</dbReference>
<dbReference type="GeneTree" id="ENSGT00940000160453"/>
<accession>A0A7N9D7G2</accession>
<proteinExistence type="predicted"/>
<name>A0A7N9D7G2_MACFA</name>
<dbReference type="Bgee" id="ENSMFAG00000035334">
    <property type="expression patterns" value="Expressed in heart and 13 other cell types or tissues"/>
</dbReference>
<dbReference type="AlphaFoldDB" id="A0A7N9D7G2"/>
<organism evidence="2 3">
    <name type="scientific">Macaca fascicularis</name>
    <name type="common">Crab-eating macaque</name>
    <name type="synonym">Cynomolgus monkey</name>
    <dbReference type="NCBI Taxonomy" id="9541"/>
    <lineage>
        <taxon>Eukaryota</taxon>
        <taxon>Metazoa</taxon>
        <taxon>Chordata</taxon>
        <taxon>Craniata</taxon>
        <taxon>Vertebrata</taxon>
        <taxon>Euteleostomi</taxon>
        <taxon>Mammalia</taxon>
        <taxon>Eutheria</taxon>
        <taxon>Euarchontoglires</taxon>
        <taxon>Primates</taxon>
        <taxon>Haplorrhini</taxon>
        <taxon>Catarrhini</taxon>
        <taxon>Cercopithecidae</taxon>
        <taxon>Cercopithecinae</taxon>
        <taxon>Macaca</taxon>
    </lineage>
</organism>
<reference evidence="2" key="2">
    <citation type="submission" date="2025-08" db="UniProtKB">
        <authorList>
            <consortium name="Ensembl"/>
        </authorList>
    </citation>
    <scope>IDENTIFICATION</scope>
</reference>
<evidence type="ECO:0000256" key="1">
    <source>
        <dbReference type="SAM" id="MobiDB-lite"/>
    </source>
</evidence>
<feature type="region of interest" description="Disordered" evidence="1">
    <location>
        <begin position="1"/>
        <end position="27"/>
    </location>
</feature>